<dbReference type="Pfam" id="PF12072">
    <property type="entry name" value="RNase_Y_N"/>
    <property type="match status" value="1"/>
</dbReference>
<evidence type="ECO:0000256" key="4">
    <source>
        <dbReference type="ARBA" id="ARBA00022884"/>
    </source>
</evidence>
<dbReference type="SUPFAM" id="SSF54791">
    <property type="entry name" value="Eukaryotic type KH-domain (KH-domain type I)"/>
    <property type="match status" value="1"/>
</dbReference>
<dbReference type="NCBIfam" id="TIGR00277">
    <property type="entry name" value="HDIG"/>
    <property type="match status" value="1"/>
</dbReference>
<reference evidence="8" key="3">
    <citation type="submission" date="2023-05" db="EMBL/GenBank/DDBJ databases">
        <authorList>
            <person name="Smith C.H."/>
        </authorList>
    </citation>
    <scope>NUCLEOTIDE SEQUENCE</scope>
    <source>
        <strain evidence="8">CHS0354</strain>
        <tissue evidence="8">Mantle</tissue>
    </source>
</reference>
<evidence type="ECO:0000256" key="6">
    <source>
        <dbReference type="SAM" id="Coils"/>
    </source>
</evidence>
<keyword evidence="9" id="KW-1185">Reference proteome</keyword>
<dbReference type="PROSITE" id="PS50084">
    <property type="entry name" value="KH_TYPE_1"/>
    <property type="match status" value="1"/>
</dbReference>
<keyword evidence="4 5" id="KW-0694">RNA-binding</keyword>
<dbReference type="Gene3D" id="3.30.1370.10">
    <property type="entry name" value="K Homology domain, type 1"/>
    <property type="match status" value="1"/>
</dbReference>
<name>A0AAE0T6L3_9BIVA</name>
<gene>
    <name evidence="8" type="ORF">CHS0354_000463</name>
</gene>
<dbReference type="PANTHER" id="PTHR12826:SF15">
    <property type="entry name" value="RIBONUCLEASE Y"/>
    <property type="match status" value="1"/>
</dbReference>
<dbReference type="GO" id="GO:0016020">
    <property type="term" value="C:membrane"/>
    <property type="evidence" value="ECO:0007669"/>
    <property type="project" value="InterPro"/>
</dbReference>
<dbReference type="Proteomes" id="UP001195483">
    <property type="component" value="Unassembled WGS sequence"/>
</dbReference>
<keyword evidence="6" id="KW-0175">Coiled coil</keyword>
<keyword evidence="1" id="KW-0540">Nuclease</keyword>
<dbReference type="GO" id="GO:0004519">
    <property type="term" value="F:endonuclease activity"/>
    <property type="evidence" value="ECO:0007669"/>
    <property type="project" value="UniProtKB-KW"/>
</dbReference>
<dbReference type="InterPro" id="IPR004087">
    <property type="entry name" value="KH_dom"/>
</dbReference>
<evidence type="ECO:0000256" key="5">
    <source>
        <dbReference type="PROSITE-ProRule" id="PRU00117"/>
    </source>
</evidence>
<dbReference type="InterPro" id="IPR004088">
    <property type="entry name" value="KH_dom_type_1"/>
</dbReference>
<dbReference type="CDD" id="cd22431">
    <property type="entry name" value="KH-I_RNaseY"/>
    <property type="match status" value="1"/>
</dbReference>
<dbReference type="InterPro" id="IPR006675">
    <property type="entry name" value="HDIG_dom"/>
</dbReference>
<protein>
    <recommendedName>
        <fullName evidence="7">HD domain-containing protein</fullName>
    </recommendedName>
</protein>
<dbReference type="PANTHER" id="PTHR12826">
    <property type="entry name" value="RIBONUCLEASE Y"/>
    <property type="match status" value="1"/>
</dbReference>
<dbReference type="InterPro" id="IPR003607">
    <property type="entry name" value="HD/PDEase_dom"/>
</dbReference>
<evidence type="ECO:0000256" key="1">
    <source>
        <dbReference type="ARBA" id="ARBA00022722"/>
    </source>
</evidence>
<dbReference type="SUPFAM" id="SSF109604">
    <property type="entry name" value="HD-domain/PDEase-like"/>
    <property type="match status" value="1"/>
</dbReference>
<organism evidence="8 9">
    <name type="scientific">Potamilus streckersoni</name>
    <dbReference type="NCBI Taxonomy" id="2493646"/>
    <lineage>
        <taxon>Eukaryota</taxon>
        <taxon>Metazoa</taxon>
        <taxon>Spiralia</taxon>
        <taxon>Lophotrochozoa</taxon>
        <taxon>Mollusca</taxon>
        <taxon>Bivalvia</taxon>
        <taxon>Autobranchia</taxon>
        <taxon>Heteroconchia</taxon>
        <taxon>Palaeoheterodonta</taxon>
        <taxon>Unionida</taxon>
        <taxon>Unionoidea</taxon>
        <taxon>Unionidae</taxon>
        <taxon>Ambleminae</taxon>
        <taxon>Lampsilini</taxon>
        <taxon>Potamilus</taxon>
    </lineage>
</organism>
<dbReference type="InterPro" id="IPR036612">
    <property type="entry name" value="KH_dom_type_1_sf"/>
</dbReference>
<dbReference type="GO" id="GO:0016787">
    <property type="term" value="F:hydrolase activity"/>
    <property type="evidence" value="ECO:0007669"/>
    <property type="project" value="UniProtKB-KW"/>
</dbReference>
<dbReference type="GO" id="GO:0006402">
    <property type="term" value="P:mRNA catabolic process"/>
    <property type="evidence" value="ECO:0007669"/>
    <property type="project" value="InterPro"/>
</dbReference>
<comment type="caution">
    <text evidence="8">The sequence shown here is derived from an EMBL/GenBank/DDBJ whole genome shotgun (WGS) entry which is preliminary data.</text>
</comment>
<dbReference type="InterPro" id="IPR017705">
    <property type="entry name" value="Ribonuclease_Y"/>
</dbReference>
<dbReference type="NCBIfam" id="TIGR03319">
    <property type="entry name" value="RNase_Y"/>
    <property type="match status" value="1"/>
</dbReference>
<feature type="coiled-coil region" evidence="6">
    <location>
        <begin position="26"/>
        <end position="99"/>
    </location>
</feature>
<dbReference type="GO" id="GO:0003723">
    <property type="term" value="F:RNA binding"/>
    <property type="evidence" value="ECO:0007669"/>
    <property type="project" value="UniProtKB-UniRule"/>
</dbReference>
<reference evidence="8" key="2">
    <citation type="journal article" date="2021" name="Genome Biol. Evol.">
        <title>Developing a high-quality reference genome for a parasitic bivalve with doubly uniparental inheritance (Bivalvia: Unionida).</title>
        <authorList>
            <person name="Smith C.H."/>
        </authorList>
    </citation>
    <scope>NUCLEOTIDE SEQUENCE</scope>
    <source>
        <strain evidence="8">CHS0354</strain>
        <tissue evidence="8">Mantle</tissue>
    </source>
</reference>
<accession>A0AAE0T6L3</accession>
<evidence type="ECO:0000313" key="9">
    <source>
        <dbReference type="Proteomes" id="UP001195483"/>
    </source>
</evidence>
<proteinExistence type="inferred from homology"/>
<dbReference type="AlphaFoldDB" id="A0AAE0T6L3"/>
<feature type="domain" description="HD" evidence="7">
    <location>
        <begin position="313"/>
        <end position="405"/>
    </location>
</feature>
<reference evidence="8" key="1">
    <citation type="journal article" date="2021" name="Genome Biol. Evol.">
        <title>A High-Quality Reference Genome for a Parasitic Bivalve with Doubly Uniparental Inheritance (Bivalvia: Unionida).</title>
        <authorList>
            <person name="Smith C.H."/>
        </authorList>
    </citation>
    <scope>NUCLEOTIDE SEQUENCE</scope>
    <source>
        <strain evidence="8">CHS0354</strain>
    </source>
</reference>
<evidence type="ECO:0000259" key="7">
    <source>
        <dbReference type="PROSITE" id="PS51831"/>
    </source>
</evidence>
<dbReference type="InterPro" id="IPR022711">
    <property type="entry name" value="RNase_Y_N"/>
</dbReference>
<dbReference type="SMART" id="SM00322">
    <property type="entry name" value="KH"/>
    <property type="match status" value="1"/>
</dbReference>
<dbReference type="Gene3D" id="1.10.3210.10">
    <property type="entry name" value="Hypothetical protein af1432"/>
    <property type="match status" value="1"/>
</dbReference>
<evidence type="ECO:0000256" key="2">
    <source>
        <dbReference type="ARBA" id="ARBA00022759"/>
    </source>
</evidence>
<sequence length="499" mass="56477">MLDRKGTSLLLEAEERSKDLILKSQLESEKERAAKLKSVNDEWTKKKRDFEYEIQSKNNKLIKLQKDIGNQEELLVQKKETFNKREKQIEEREQELTKKQTFLLEKEHELQDAINVQNKRLSELAMIDAEDAKNMLMENLVKSAKTESATFIEKIRTEAMETAMEQGRKILFNAMEKLTEEKISDNSLIFITLKSDELKGRIIGREGRNIKAFQSITGVDITIDETPETVMLSCFDPIRREMARLTLERILSDGIIHPAVIEQQFNDIVNTFDDYLNKLGEEAAIAVDVKRLHPSVVKKIGMMRFLSTYGQNLLEHSKEVARIAGVLAAEVKIDSKLARRAGLLHDIGKVIKNQEESHALEGKHFMSDFDEHQDVLNAIGAHHGEIPKTCLIADLVVFANEISASRTHVRGAVFANGEVKRLQSLEEIARSFPGVVKSYAIDSGRQLRIIVDSNTVTDIETTLLANQISQKISDVAKFSGKIKVSVVRETQSVVVAQGR</sequence>
<dbReference type="CDD" id="cd00077">
    <property type="entry name" value="HDc"/>
    <property type="match status" value="1"/>
</dbReference>
<dbReference type="Pfam" id="PF00013">
    <property type="entry name" value="KH_1"/>
    <property type="match status" value="1"/>
</dbReference>
<dbReference type="HAMAP" id="MF_00335">
    <property type="entry name" value="RNase_Y"/>
    <property type="match status" value="1"/>
</dbReference>
<dbReference type="Pfam" id="PF01966">
    <property type="entry name" value="HD"/>
    <property type="match status" value="1"/>
</dbReference>
<keyword evidence="2" id="KW-0255">Endonuclease</keyword>
<keyword evidence="3" id="KW-0378">Hydrolase</keyword>
<dbReference type="InterPro" id="IPR006674">
    <property type="entry name" value="HD_domain"/>
</dbReference>
<evidence type="ECO:0000313" key="8">
    <source>
        <dbReference type="EMBL" id="KAK3604805.1"/>
    </source>
</evidence>
<dbReference type="SMART" id="SM00471">
    <property type="entry name" value="HDc"/>
    <property type="match status" value="1"/>
</dbReference>
<dbReference type="PROSITE" id="PS51831">
    <property type="entry name" value="HD"/>
    <property type="match status" value="1"/>
</dbReference>
<dbReference type="EMBL" id="JAEAOA010000085">
    <property type="protein sequence ID" value="KAK3604805.1"/>
    <property type="molecule type" value="Genomic_DNA"/>
</dbReference>
<evidence type="ECO:0000256" key="3">
    <source>
        <dbReference type="ARBA" id="ARBA00022801"/>
    </source>
</evidence>